<dbReference type="InterPro" id="IPR043145">
    <property type="entry name" value="Znf_ZZ_sf"/>
</dbReference>
<evidence type="ECO:0000256" key="1">
    <source>
        <dbReference type="ARBA" id="ARBA00022723"/>
    </source>
</evidence>
<accession>A0AAV9U1N2</accession>
<sequence length="536" mass="60630">MESYVGYNTYQTYRPTYGGYNNDKARPSDQSGLYDQNSEYICDICKSHKFSGMVYHCKTCLNGDFDMCEACQVQGRTCFCGHNGNLVTLRILPGTGRKYGSANRTRGNIEPEDLAGKALIDLLPSQTTLNDPLSNPELLPYYQRFAVYTDTHRNPPYNTFLCTSTREYETWEDESYKPQKEFFEQKIADFSAILTETVHFSQYNARCGSKGWEYQTQDGEMVDALDFVLHLTLKLEETFRDLSDLVDEMNKQWAAKEINEARAMGNHQHVSSCEQWILKVMKEEAINHQRSKYERLTETLKGVEIATEKAQALEKYTCDFLAAKVAAEVEAIKLQGHFQSKHEERMKAADVLKHHYDIRQKLDERLLSFRRAHINAYLAYRLSESLENEVAAKAECEVSLNGAIQAKDGAIRTISEEYDNRITKSLLPAISSASAMVPALPQYSVASVTVNSSNIQQPPLPPQNITNNTMPVQTTANAAPSSTAVPTNQPKFQMPLSYYSNMLTQQHVTNMNIINNIAGGNTTYSLVNPVTGLKYW</sequence>
<evidence type="ECO:0000256" key="3">
    <source>
        <dbReference type="ARBA" id="ARBA00022833"/>
    </source>
</evidence>
<dbReference type="Pfam" id="PF00569">
    <property type="entry name" value="ZZ"/>
    <property type="match status" value="1"/>
</dbReference>
<organism evidence="6 7">
    <name type="scientific">Orbilia blumenaviensis</name>
    <dbReference type="NCBI Taxonomy" id="1796055"/>
    <lineage>
        <taxon>Eukaryota</taxon>
        <taxon>Fungi</taxon>
        <taxon>Dikarya</taxon>
        <taxon>Ascomycota</taxon>
        <taxon>Pezizomycotina</taxon>
        <taxon>Orbiliomycetes</taxon>
        <taxon>Orbiliales</taxon>
        <taxon>Orbiliaceae</taxon>
        <taxon>Orbilia</taxon>
    </lineage>
</organism>
<evidence type="ECO:0000256" key="4">
    <source>
        <dbReference type="PROSITE-ProRule" id="PRU00228"/>
    </source>
</evidence>
<dbReference type="CDD" id="cd02249">
    <property type="entry name" value="ZZ"/>
    <property type="match status" value="1"/>
</dbReference>
<evidence type="ECO:0000313" key="6">
    <source>
        <dbReference type="EMBL" id="KAK6333639.1"/>
    </source>
</evidence>
<dbReference type="InterPro" id="IPR000433">
    <property type="entry name" value="Znf_ZZ"/>
</dbReference>
<keyword evidence="7" id="KW-1185">Reference proteome</keyword>
<keyword evidence="1" id="KW-0479">Metal-binding</keyword>
<dbReference type="GO" id="GO:0008270">
    <property type="term" value="F:zinc ion binding"/>
    <property type="evidence" value="ECO:0007669"/>
    <property type="project" value="UniProtKB-KW"/>
</dbReference>
<dbReference type="Gene3D" id="3.30.60.90">
    <property type="match status" value="1"/>
</dbReference>
<comment type="caution">
    <text evidence="6">The sequence shown here is derived from an EMBL/GenBank/DDBJ whole genome shotgun (WGS) entry which is preliminary data.</text>
</comment>
<keyword evidence="2 4" id="KW-0863">Zinc-finger</keyword>
<reference evidence="6 7" key="1">
    <citation type="submission" date="2019-10" db="EMBL/GenBank/DDBJ databases">
        <authorList>
            <person name="Palmer J.M."/>
        </authorList>
    </citation>
    <scope>NUCLEOTIDE SEQUENCE [LARGE SCALE GENOMIC DNA]</scope>
    <source>
        <strain evidence="6 7">TWF730</strain>
    </source>
</reference>
<evidence type="ECO:0000313" key="7">
    <source>
        <dbReference type="Proteomes" id="UP001373714"/>
    </source>
</evidence>
<dbReference type="AlphaFoldDB" id="A0AAV9U1N2"/>
<keyword evidence="3" id="KW-0862">Zinc</keyword>
<evidence type="ECO:0000256" key="2">
    <source>
        <dbReference type="ARBA" id="ARBA00022771"/>
    </source>
</evidence>
<gene>
    <name evidence="6" type="ORF">TWF730_003824</name>
</gene>
<dbReference type="PROSITE" id="PS50135">
    <property type="entry name" value="ZF_ZZ_2"/>
    <property type="match status" value="1"/>
</dbReference>
<evidence type="ECO:0000259" key="5">
    <source>
        <dbReference type="PROSITE" id="PS50135"/>
    </source>
</evidence>
<feature type="domain" description="ZZ-type" evidence="5">
    <location>
        <begin position="37"/>
        <end position="96"/>
    </location>
</feature>
<proteinExistence type="predicted"/>
<protein>
    <recommendedName>
        <fullName evidence="5">ZZ-type domain-containing protein</fullName>
    </recommendedName>
</protein>
<name>A0AAV9U1N2_9PEZI</name>
<dbReference type="SUPFAM" id="SSF57850">
    <property type="entry name" value="RING/U-box"/>
    <property type="match status" value="1"/>
</dbReference>
<dbReference type="EMBL" id="JAVHNS010000016">
    <property type="protein sequence ID" value="KAK6333639.1"/>
    <property type="molecule type" value="Genomic_DNA"/>
</dbReference>
<dbReference type="Proteomes" id="UP001373714">
    <property type="component" value="Unassembled WGS sequence"/>
</dbReference>